<evidence type="ECO:0000256" key="3">
    <source>
        <dbReference type="SAM" id="SignalP"/>
    </source>
</evidence>
<keyword evidence="2" id="KW-0812">Transmembrane</keyword>
<keyword evidence="3" id="KW-0732">Signal</keyword>
<evidence type="ECO:0000256" key="1">
    <source>
        <dbReference type="SAM" id="MobiDB-lite"/>
    </source>
</evidence>
<reference evidence="5 6" key="3">
    <citation type="journal article" date="2017" name="G3 (Bethesda)">
        <title>Comparative analysis highlights variable genome content of wheat rusts and divergence of the mating loci.</title>
        <authorList>
            <person name="Cuomo C.A."/>
            <person name="Bakkeren G."/>
            <person name="Khalil H.B."/>
            <person name="Panwar V."/>
            <person name="Joly D."/>
            <person name="Linning R."/>
            <person name="Sakthikumar S."/>
            <person name="Song X."/>
            <person name="Adiconis X."/>
            <person name="Fan L."/>
            <person name="Goldberg J.M."/>
            <person name="Levin J.Z."/>
            <person name="Young S."/>
            <person name="Zeng Q."/>
            <person name="Anikster Y."/>
            <person name="Bruce M."/>
            <person name="Wang M."/>
            <person name="Yin C."/>
            <person name="McCallum B."/>
            <person name="Szabo L.J."/>
            <person name="Hulbert S."/>
            <person name="Chen X."/>
            <person name="Fellers J.P."/>
        </authorList>
    </citation>
    <scope>NUCLEOTIDE SEQUENCE</scope>
    <source>
        <strain evidence="6">Isolate 1-1 / race 1 (BBBD)</strain>
        <strain evidence="5">isolate 1-1 / race 1 (BBBD)</strain>
    </source>
</reference>
<dbReference type="GO" id="GO:0016020">
    <property type="term" value="C:membrane"/>
    <property type="evidence" value="ECO:0007669"/>
    <property type="project" value="InterPro"/>
</dbReference>
<keyword evidence="2" id="KW-0472">Membrane</keyword>
<organism evidence="4">
    <name type="scientific">Puccinia triticina (isolate 1-1 / race 1 (BBBD))</name>
    <name type="common">Brown leaf rust fungus</name>
    <dbReference type="NCBI Taxonomy" id="630390"/>
    <lineage>
        <taxon>Eukaryota</taxon>
        <taxon>Fungi</taxon>
        <taxon>Dikarya</taxon>
        <taxon>Basidiomycota</taxon>
        <taxon>Pucciniomycotina</taxon>
        <taxon>Pucciniomycetes</taxon>
        <taxon>Pucciniales</taxon>
        <taxon>Pucciniaceae</taxon>
        <taxon>Puccinia</taxon>
    </lineage>
</organism>
<dbReference type="AlphaFoldDB" id="A0A180GTN9"/>
<feature type="transmembrane region" description="Helical" evidence="2">
    <location>
        <begin position="186"/>
        <end position="206"/>
    </location>
</feature>
<accession>A0A180GTN9</accession>
<dbReference type="EnsemblFungi" id="PTTG_26466-t43_1">
    <property type="protein sequence ID" value="PTTG_26466-t43_1-p1"/>
    <property type="gene ID" value="PTTG_26466"/>
</dbReference>
<dbReference type="InterPro" id="IPR008657">
    <property type="entry name" value="JTB"/>
</dbReference>
<feature type="region of interest" description="Disordered" evidence="1">
    <location>
        <begin position="96"/>
        <end position="125"/>
    </location>
</feature>
<feature type="compositionally biased region" description="Basic and acidic residues" evidence="1">
    <location>
        <begin position="1"/>
        <end position="16"/>
    </location>
</feature>
<feature type="region of interest" description="Disordered" evidence="1">
    <location>
        <begin position="1"/>
        <end position="24"/>
    </location>
</feature>
<reference evidence="4" key="1">
    <citation type="submission" date="2009-11" db="EMBL/GenBank/DDBJ databases">
        <authorList>
            <consortium name="The Broad Institute Genome Sequencing Platform"/>
            <person name="Ward D."/>
            <person name="Feldgarden M."/>
            <person name="Earl A."/>
            <person name="Young S.K."/>
            <person name="Zeng Q."/>
            <person name="Koehrsen M."/>
            <person name="Alvarado L."/>
            <person name="Berlin A."/>
            <person name="Bochicchio J."/>
            <person name="Borenstein D."/>
            <person name="Chapman S.B."/>
            <person name="Chen Z."/>
            <person name="Engels R."/>
            <person name="Freedman E."/>
            <person name="Gellesch M."/>
            <person name="Goldberg J."/>
            <person name="Griggs A."/>
            <person name="Gujja S."/>
            <person name="Heilman E."/>
            <person name="Heiman D."/>
            <person name="Hepburn T."/>
            <person name="Howarth C."/>
            <person name="Jen D."/>
            <person name="Larson L."/>
            <person name="Lewis B."/>
            <person name="Mehta T."/>
            <person name="Park D."/>
            <person name="Pearson M."/>
            <person name="Roberts A."/>
            <person name="Saif S."/>
            <person name="Shea T."/>
            <person name="Shenoy N."/>
            <person name="Sisk P."/>
            <person name="Stolte C."/>
            <person name="Sykes S."/>
            <person name="Thomson T."/>
            <person name="Walk T."/>
            <person name="White J."/>
            <person name="Yandava C."/>
            <person name="Izard J."/>
            <person name="Baranova O.V."/>
            <person name="Blanton J.M."/>
            <person name="Tanner A.C."/>
            <person name="Dewhirst F.E."/>
            <person name="Haas B."/>
            <person name="Nusbaum C."/>
            <person name="Birren B."/>
        </authorList>
    </citation>
    <scope>NUCLEOTIDE SEQUENCE [LARGE SCALE GENOMIC DNA]</scope>
    <source>
        <strain evidence="4">1-1 BBBD Race 1</strain>
    </source>
</reference>
<reference evidence="4" key="2">
    <citation type="submission" date="2016-05" db="EMBL/GenBank/DDBJ databases">
        <title>Comparative analysis highlights variable genome content of wheat rusts and divergence of the mating loci.</title>
        <authorList>
            <person name="Cuomo C.A."/>
            <person name="Bakkeren G."/>
            <person name="Szabo L."/>
            <person name="Khalil H."/>
            <person name="Joly D."/>
            <person name="Goldberg J."/>
            <person name="Young S."/>
            <person name="Zeng Q."/>
            <person name="Fellers J."/>
        </authorList>
    </citation>
    <scope>NUCLEOTIDE SEQUENCE [LARGE SCALE GENOMIC DNA]</scope>
    <source>
        <strain evidence="4">1-1 BBBD Race 1</strain>
    </source>
</reference>
<sequence length="228" mass="23746">MSSTRVHDEAASDRRRPASRKRRAPASSRLLLLLLLPPALAADPPALAPNGSAVSPADYACQPIGACQPCPIDEIGTPVCAVYHNRRLVDCVYLGNSSSSTSPTPPPPSSSPSSSSSSSPSASSASSASLESAALSGVQEGDQSGPPARRALASSHQADIGAGLGAGEFQTWEACERVVLKEQQDFYEFVLCNLAIAVVSLVVYGFRTKQLVIKQYGRLAARIGILPS</sequence>
<name>A0A180GTN9_PUCT1</name>
<feature type="compositionally biased region" description="Low complexity" evidence="1">
    <location>
        <begin position="111"/>
        <end position="125"/>
    </location>
</feature>
<reference evidence="5" key="4">
    <citation type="submission" date="2025-05" db="UniProtKB">
        <authorList>
            <consortium name="EnsemblFungi"/>
        </authorList>
    </citation>
    <scope>IDENTIFICATION</scope>
    <source>
        <strain evidence="5">isolate 1-1 / race 1 (BBBD)</strain>
    </source>
</reference>
<dbReference type="EMBL" id="ADAS02000022">
    <property type="protein sequence ID" value="OAV96130.1"/>
    <property type="molecule type" value="Genomic_DNA"/>
</dbReference>
<feature type="signal peptide" evidence="3">
    <location>
        <begin position="1"/>
        <end position="41"/>
    </location>
</feature>
<dbReference type="Pfam" id="PF05439">
    <property type="entry name" value="JTB"/>
    <property type="match status" value="1"/>
</dbReference>
<dbReference type="OrthoDB" id="2525787at2759"/>
<dbReference type="STRING" id="630390.A0A180GTN9"/>
<gene>
    <name evidence="4" type="ORF">PTTG_26466</name>
</gene>
<dbReference type="VEuPathDB" id="FungiDB:PTTG_26466"/>
<feature type="chain" id="PRO_5008110260" evidence="3">
    <location>
        <begin position="42"/>
        <end position="228"/>
    </location>
</feature>
<evidence type="ECO:0000313" key="4">
    <source>
        <dbReference type="EMBL" id="OAV96130.1"/>
    </source>
</evidence>
<protein>
    <submittedName>
        <fullName evidence="4 5">Uncharacterized protein</fullName>
    </submittedName>
</protein>
<evidence type="ECO:0000256" key="2">
    <source>
        <dbReference type="SAM" id="Phobius"/>
    </source>
</evidence>
<evidence type="ECO:0000313" key="6">
    <source>
        <dbReference type="Proteomes" id="UP000005240"/>
    </source>
</evidence>
<dbReference type="Proteomes" id="UP000005240">
    <property type="component" value="Unassembled WGS sequence"/>
</dbReference>
<evidence type="ECO:0000313" key="5">
    <source>
        <dbReference type="EnsemblFungi" id="PTTG_26466-t43_1-p1"/>
    </source>
</evidence>
<proteinExistence type="predicted"/>
<keyword evidence="2" id="KW-1133">Transmembrane helix</keyword>
<keyword evidence="6" id="KW-1185">Reference proteome</keyword>